<dbReference type="InterPro" id="IPR004095">
    <property type="entry name" value="TGS"/>
</dbReference>
<dbReference type="NCBIfam" id="TIGR00691">
    <property type="entry name" value="spoT_relA"/>
    <property type="match status" value="1"/>
</dbReference>
<dbReference type="InterPro" id="IPR007685">
    <property type="entry name" value="RelA_SpoT"/>
</dbReference>
<dbReference type="SMART" id="SM00954">
    <property type="entry name" value="RelA_SpoT"/>
    <property type="match status" value="1"/>
</dbReference>
<dbReference type="SUPFAM" id="SSF81301">
    <property type="entry name" value="Nucleotidyltransferase"/>
    <property type="match status" value="1"/>
</dbReference>
<dbReference type="InterPro" id="IPR012675">
    <property type="entry name" value="Beta-grasp_dom_sf"/>
</dbReference>
<organism evidence="3 4">
    <name type="scientific">Candidatus Shapirobacteria bacterium CG10_big_fil_rev_8_21_14_0_10_40_9</name>
    <dbReference type="NCBI Taxonomy" id="1974888"/>
    <lineage>
        <taxon>Bacteria</taxon>
        <taxon>Candidatus Shapironibacteriota</taxon>
    </lineage>
</organism>
<dbReference type="Pfam" id="PF04607">
    <property type="entry name" value="RelA_SpoT"/>
    <property type="match status" value="1"/>
</dbReference>
<dbReference type="CDD" id="cd00077">
    <property type="entry name" value="HDc"/>
    <property type="match status" value="1"/>
</dbReference>
<name>A0A2M8L4P5_9BACT</name>
<dbReference type="Gene3D" id="3.30.460.10">
    <property type="entry name" value="Beta Polymerase, domain 2"/>
    <property type="match status" value="1"/>
</dbReference>
<proteinExistence type="inferred from homology"/>
<reference evidence="4" key="1">
    <citation type="submission" date="2017-09" db="EMBL/GenBank/DDBJ databases">
        <title>Depth-based differentiation of microbial function through sediment-hosted aquifers and enrichment of novel symbionts in the deep terrestrial subsurface.</title>
        <authorList>
            <person name="Probst A.J."/>
            <person name="Ladd B."/>
            <person name="Jarett J.K."/>
            <person name="Geller-Mcgrath D.E."/>
            <person name="Sieber C.M.K."/>
            <person name="Emerson J.B."/>
            <person name="Anantharaman K."/>
            <person name="Thomas B.C."/>
            <person name="Malmstrom R."/>
            <person name="Stieglmeier M."/>
            <person name="Klingl A."/>
            <person name="Woyke T."/>
            <person name="Ryan C.M."/>
            <person name="Banfield J.F."/>
        </authorList>
    </citation>
    <scope>NUCLEOTIDE SEQUENCE [LARGE SCALE GENOMIC DNA]</scope>
</reference>
<dbReference type="CDD" id="cd05399">
    <property type="entry name" value="NT_Rel-Spo_like"/>
    <property type="match status" value="1"/>
</dbReference>
<dbReference type="CDD" id="cd01668">
    <property type="entry name" value="TGS_RSH"/>
    <property type="match status" value="1"/>
</dbReference>
<dbReference type="GO" id="GO:0015969">
    <property type="term" value="P:guanosine tetraphosphate metabolic process"/>
    <property type="evidence" value="ECO:0007669"/>
    <property type="project" value="InterPro"/>
</dbReference>
<accession>A0A2M8L4P5</accession>
<dbReference type="FunFam" id="3.10.20.30:FF:000002">
    <property type="entry name" value="GTP pyrophosphokinase (RelA/SpoT)"/>
    <property type="match status" value="1"/>
</dbReference>
<dbReference type="InterPro" id="IPR003607">
    <property type="entry name" value="HD/PDEase_dom"/>
</dbReference>
<evidence type="ECO:0000313" key="4">
    <source>
        <dbReference type="Proteomes" id="UP000231474"/>
    </source>
</evidence>
<dbReference type="SMART" id="SM00471">
    <property type="entry name" value="HDc"/>
    <property type="match status" value="1"/>
</dbReference>
<dbReference type="InterPro" id="IPR012676">
    <property type="entry name" value="TGS-like"/>
</dbReference>
<feature type="domain" description="TGS" evidence="2">
    <location>
        <begin position="400"/>
        <end position="461"/>
    </location>
</feature>
<dbReference type="Pfam" id="PF02824">
    <property type="entry name" value="TGS"/>
    <property type="match status" value="1"/>
</dbReference>
<dbReference type="SUPFAM" id="SSF109604">
    <property type="entry name" value="HD-domain/PDEase-like"/>
    <property type="match status" value="1"/>
</dbReference>
<dbReference type="EMBL" id="PFEK01000003">
    <property type="protein sequence ID" value="PJE67847.1"/>
    <property type="molecule type" value="Genomic_DNA"/>
</dbReference>
<gene>
    <name evidence="3" type="ORF">COU95_00070</name>
</gene>
<dbReference type="InterPro" id="IPR043519">
    <property type="entry name" value="NT_sf"/>
</dbReference>
<dbReference type="AlphaFoldDB" id="A0A2M8L4P5"/>
<dbReference type="Pfam" id="PF13328">
    <property type="entry name" value="HD_4"/>
    <property type="match status" value="1"/>
</dbReference>
<dbReference type="PANTHER" id="PTHR21262">
    <property type="entry name" value="GUANOSINE-3',5'-BIS DIPHOSPHATE 3'-PYROPHOSPHOHYDROLASE"/>
    <property type="match status" value="1"/>
</dbReference>
<evidence type="ECO:0000256" key="1">
    <source>
        <dbReference type="RuleBase" id="RU003847"/>
    </source>
</evidence>
<dbReference type="InterPro" id="IPR033655">
    <property type="entry name" value="TGS_RelA/SpoT"/>
</dbReference>
<dbReference type="SUPFAM" id="SSF81271">
    <property type="entry name" value="TGS-like"/>
    <property type="match status" value="1"/>
</dbReference>
<sequence length="499" mass="56858">MEKEFKKLIEKIKSYDQGADFEEIKKAFLFASKVHQGQIRRSGEPVLRHLLSVVLVLADWKLDSTSIEAGLLHDSVEDGGVSPQLIEKEFGEEVGELVNGVTKIGELKLRGSEEEKFVENLRKMLVTMAHDLRVVLIKLADRYHNMQTLAFLPLEKQKRIAKETLGVYAPLAERLGIGEMAGKLEDLAFPYLYPEDFAWIKSFSAPFYHQTEEIIEEAKEEILEELKKEKTKGEVSGRAKHLYSLWQKLLRPEIEKDISKIYDLVALRILVSSVRDCYATLGVVHKIWKPVPFKGVSDFIAQPKPNGYRSIHTTVFGPRGKIIEVQIRTYQMHEEGENGIAAHWYYGYLKTAGVSDKRLEDGVFAPNEKLSWVRQLVLWQKEIVGSQEFLEALKFDALKHRIFVFSPKGDVFDLPAESTPIDFAYAIHSELGDKAMGAKVNGKMVSLDFRLKSGDMVEILTSEKKKGPSRDWLSFVVTRVAKKEILKHFRSSKEAGYKV</sequence>
<dbReference type="InterPro" id="IPR004811">
    <property type="entry name" value="RelA/Spo_fam"/>
</dbReference>
<protein>
    <recommendedName>
        <fullName evidence="2">TGS domain-containing protein</fullName>
    </recommendedName>
</protein>
<dbReference type="Gene3D" id="3.10.20.30">
    <property type="match status" value="1"/>
</dbReference>
<dbReference type="PANTHER" id="PTHR21262:SF31">
    <property type="entry name" value="GTP PYROPHOSPHOKINASE"/>
    <property type="match status" value="1"/>
</dbReference>
<comment type="function">
    <text evidence="1">In eubacteria ppGpp (guanosine 3'-diphosphate 5'-diphosphate) is a mediator of the stringent response that coordinates a variety of cellular activities in response to changes in nutritional abundance.</text>
</comment>
<comment type="similarity">
    <text evidence="1">Belongs to the relA/spoT family.</text>
</comment>
<evidence type="ECO:0000259" key="2">
    <source>
        <dbReference type="PROSITE" id="PS51880"/>
    </source>
</evidence>
<evidence type="ECO:0000313" key="3">
    <source>
        <dbReference type="EMBL" id="PJE67847.1"/>
    </source>
</evidence>
<dbReference type="PROSITE" id="PS51880">
    <property type="entry name" value="TGS"/>
    <property type="match status" value="1"/>
</dbReference>
<dbReference type="Gene3D" id="1.10.3210.10">
    <property type="entry name" value="Hypothetical protein af1432"/>
    <property type="match status" value="1"/>
</dbReference>
<dbReference type="Proteomes" id="UP000231474">
    <property type="component" value="Unassembled WGS sequence"/>
</dbReference>
<dbReference type="FunFam" id="1.10.3210.10:FF:000001">
    <property type="entry name" value="GTP pyrophosphokinase RelA"/>
    <property type="match status" value="1"/>
</dbReference>
<dbReference type="GO" id="GO:0005886">
    <property type="term" value="C:plasma membrane"/>
    <property type="evidence" value="ECO:0007669"/>
    <property type="project" value="TreeGrafter"/>
</dbReference>
<comment type="caution">
    <text evidence="3">The sequence shown here is derived from an EMBL/GenBank/DDBJ whole genome shotgun (WGS) entry which is preliminary data.</text>
</comment>